<gene>
    <name evidence="3" type="ORF">GUITHDRAFT_122108</name>
</gene>
<reference evidence="3 5" key="1">
    <citation type="journal article" date="2012" name="Nature">
        <title>Algal genomes reveal evolutionary mosaicism and the fate of nucleomorphs.</title>
        <authorList>
            <consortium name="DOE Joint Genome Institute"/>
            <person name="Curtis B.A."/>
            <person name="Tanifuji G."/>
            <person name="Burki F."/>
            <person name="Gruber A."/>
            <person name="Irimia M."/>
            <person name="Maruyama S."/>
            <person name="Arias M.C."/>
            <person name="Ball S.G."/>
            <person name="Gile G.H."/>
            <person name="Hirakawa Y."/>
            <person name="Hopkins J.F."/>
            <person name="Kuo A."/>
            <person name="Rensing S.A."/>
            <person name="Schmutz J."/>
            <person name="Symeonidi A."/>
            <person name="Elias M."/>
            <person name="Eveleigh R.J."/>
            <person name="Herman E.K."/>
            <person name="Klute M.J."/>
            <person name="Nakayama T."/>
            <person name="Obornik M."/>
            <person name="Reyes-Prieto A."/>
            <person name="Armbrust E.V."/>
            <person name="Aves S.J."/>
            <person name="Beiko R.G."/>
            <person name="Coutinho P."/>
            <person name="Dacks J.B."/>
            <person name="Durnford D.G."/>
            <person name="Fast N.M."/>
            <person name="Green B.R."/>
            <person name="Grisdale C.J."/>
            <person name="Hempel F."/>
            <person name="Henrissat B."/>
            <person name="Hoppner M.P."/>
            <person name="Ishida K."/>
            <person name="Kim E."/>
            <person name="Koreny L."/>
            <person name="Kroth P.G."/>
            <person name="Liu Y."/>
            <person name="Malik S.B."/>
            <person name="Maier U.G."/>
            <person name="McRose D."/>
            <person name="Mock T."/>
            <person name="Neilson J.A."/>
            <person name="Onodera N.T."/>
            <person name="Poole A.M."/>
            <person name="Pritham E.J."/>
            <person name="Richards T.A."/>
            <person name="Rocap G."/>
            <person name="Roy S.W."/>
            <person name="Sarai C."/>
            <person name="Schaack S."/>
            <person name="Shirato S."/>
            <person name="Slamovits C.H."/>
            <person name="Spencer D.F."/>
            <person name="Suzuki S."/>
            <person name="Worden A.Z."/>
            <person name="Zauner S."/>
            <person name="Barry K."/>
            <person name="Bell C."/>
            <person name="Bharti A.K."/>
            <person name="Crow J.A."/>
            <person name="Grimwood J."/>
            <person name="Kramer R."/>
            <person name="Lindquist E."/>
            <person name="Lucas S."/>
            <person name="Salamov A."/>
            <person name="McFadden G.I."/>
            <person name="Lane C.E."/>
            <person name="Keeling P.J."/>
            <person name="Gray M.W."/>
            <person name="Grigoriev I.V."/>
            <person name="Archibald J.M."/>
        </authorList>
    </citation>
    <scope>NUCLEOTIDE SEQUENCE</scope>
    <source>
        <strain evidence="3 5">CCMP2712</strain>
    </source>
</reference>
<feature type="non-terminal residue" evidence="3">
    <location>
        <position position="835"/>
    </location>
</feature>
<protein>
    <submittedName>
        <fullName evidence="3 4">Uncharacterized protein</fullName>
    </submittedName>
</protein>
<evidence type="ECO:0000313" key="3">
    <source>
        <dbReference type="EMBL" id="EKX31705.1"/>
    </source>
</evidence>
<dbReference type="AlphaFoldDB" id="L1I764"/>
<feature type="compositionally biased region" description="Basic and acidic residues" evidence="2">
    <location>
        <begin position="1"/>
        <end position="33"/>
    </location>
</feature>
<dbReference type="PaxDb" id="55529-EKX31705"/>
<organism evidence="3">
    <name type="scientific">Guillardia theta (strain CCMP2712)</name>
    <name type="common">Cryptophyte</name>
    <dbReference type="NCBI Taxonomy" id="905079"/>
    <lineage>
        <taxon>Eukaryota</taxon>
        <taxon>Cryptophyceae</taxon>
        <taxon>Pyrenomonadales</taxon>
        <taxon>Geminigeraceae</taxon>
        <taxon>Guillardia</taxon>
    </lineage>
</organism>
<proteinExistence type="predicted"/>
<name>L1I764_GUITC</name>
<dbReference type="RefSeq" id="XP_005818685.1">
    <property type="nucleotide sequence ID" value="XM_005818628.1"/>
</dbReference>
<evidence type="ECO:0000256" key="1">
    <source>
        <dbReference type="SAM" id="Coils"/>
    </source>
</evidence>
<feature type="region of interest" description="Disordered" evidence="2">
    <location>
        <begin position="1"/>
        <end position="47"/>
    </location>
</feature>
<dbReference type="EnsemblProtists" id="EKX31705">
    <property type="protein sequence ID" value="EKX31705"/>
    <property type="gene ID" value="GUITHDRAFT_122108"/>
</dbReference>
<feature type="region of interest" description="Disordered" evidence="2">
    <location>
        <begin position="479"/>
        <end position="512"/>
    </location>
</feature>
<keyword evidence="1" id="KW-0175">Coiled coil</keyword>
<dbReference type="GeneID" id="17288428"/>
<evidence type="ECO:0000313" key="4">
    <source>
        <dbReference type="EnsemblProtists" id="EKX31705"/>
    </source>
</evidence>
<dbReference type="KEGG" id="gtt:GUITHDRAFT_122108"/>
<reference evidence="4" key="3">
    <citation type="submission" date="2016-03" db="UniProtKB">
        <authorList>
            <consortium name="EnsemblProtists"/>
        </authorList>
    </citation>
    <scope>IDENTIFICATION</scope>
</reference>
<dbReference type="EMBL" id="JH993245">
    <property type="protein sequence ID" value="EKX31705.1"/>
    <property type="molecule type" value="Genomic_DNA"/>
</dbReference>
<dbReference type="HOGENOM" id="CLU_374058_0_0_1"/>
<feature type="coiled-coil region" evidence="1">
    <location>
        <begin position="690"/>
        <end position="729"/>
    </location>
</feature>
<dbReference type="Proteomes" id="UP000011087">
    <property type="component" value="Unassembled WGS sequence"/>
</dbReference>
<reference evidence="5" key="2">
    <citation type="submission" date="2012-11" db="EMBL/GenBank/DDBJ databases">
        <authorList>
            <person name="Kuo A."/>
            <person name="Curtis B.A."/>
            <person name="Tanifuji G."/>
            <person name="Burki F."/>
            <person name="Gruber A."/>
            <person name="Irimia M."/>
            <person name="Maruyama S."/>
            <person name="Arias M.C."/>
            <person name="Ball S.G."/>
            <person name="Gile G.H."/>
            <person name="Hirakawa Y."/>
            <person name="Hopkins J.F."/>
            <person name="Rensing S.A."/>
            <person name="Schmutz J."/>
            <person name="Symeonidi A."/>
            <person name="Elias M."/>
            <person name="Eveleigh R.J."/>
            <person name="Herman E.K."/>
            <person name="Klute M.J."/>
            <person name="Nakayama T."/>
            <person name="Obornik M."/>
            <person name="Reyes-Prieto A."/>
            <person name="Armbrust E.V."/>
            <person name="Aves S.J."/>
            <person name="Beiko R.G."/>
            <person name="Coutinho P."/>
            <person name="Dacks J.B."/>
            <person name="Durnford D.G."/>
            <person name="Fast N.M."/>
            <person name="Green B.R."/>
            <person name="Grisdale C."/>
            <person name="Hempe F."/>
            <person name="Henrissat B."/>
            <person name="Hoppner M.P."/>
            <person name="Ishida K.-I."/>
            <person name="Kim E."/>
            <person name="Koreny L."/>
            <person name="Kroth P.G."/>
            <person name="Liu Y."/>
            <person name="Malik S.-B."/>
            <person name="Maier U.G."/>
            <person name="McRose D."/>
            <person name="Mock T."/>
            <person name="Neilson J.A."/>
            <person name="Onodera N.T."/>
            <person name="Poole A.M."/>
            <person name="Pritham E.J."/>
            <person name="Richards T.A."/>
            <person name="Rocap G."/>
            <person name="Roy S.W."/>
            <person name="Sarai C."/>
            <person name="Schaack S."/>
            <person name="Shirato S."/>
            <person name="Slamovits C.H."/>
            <person name="Spencer D.F."/>
            <person name="Suzuki S."/>
            <person name="Worden A.Z."/>
            <person name="Zauner S."/>
            <person name="Barry K."/>
            <person name="Bell C."/>
            <person name="Bharti A.K."/>
            <person name="Crow J.A."/>
            <person name="Grimwood J."/>
            <person name="Kramer R."/>
            <person name="Lindquist E."/>
            <person name="Lucas S."/>
            <person name="Salamov A."/>
            <person name="McFadden G.I."/>
            <person name="Lane C.E."/>
            <person name="Keeling P.J."/>
            <person name="Gray M.W."/>
            <person name="Grigoriev I.V."/>
            <person name="Archibald J.M."/>
        </authorList>
    </citation>
    <scope>NUCLEOTIDE SEQUENCE</scope>
    <source>
        <strain evidence="5">CCMP2712</strain>
    </source>
</reference>
<dbReference type="eggNOG" id="ENOG502S8RW">
    <property type="taxonomic scope" value="Eukaryota"/>
</dbReference>
<sequence length="835" mass="90220">MAPAKTRDNKEGGGGGARDREDMAAGGEGHDTGKSAGKHGRANEHNHGDEKDFVLVDVFSQVVKVPIRADTSVSDVCDHLASLYPELTPEHLYTCDGCELMMEDLLCNVCVAGEHLLLALGATDDERKRSTVLSSLGIFHGVPRTAFQPMPARVTSSSSCSLLTGQCILNPRIASSLKKLYIAVEGECHSSLTYGLRADSAQKPRVLTSVCVDTSSLKHLVVVGGKSNLNSVGDLVRWVRARMGGIPSWVRLHAYVFSNLGSDVREDESEKDWFEELDDSTAIPVLSKNENLLISTEVTPVVLSKKDSLVWKTTHDGGQAMYGKKALAFDPLRLDDFSCLVESLADSFNFLHKMQLCATEVAGVGTFLNGEVRFNGIPVEIPSLQDLRITLRITSRSESAHNGGKSLVLRPYFGDESVWCHLPPHGHVLPFFFTAGPNMIFTPCLETIDVLSWATSPQIKSFSKDDLIILISRISAPRSKRRRDAEMHESRPSRQRTRQGHVQDLHTPPEEEAVELNPWNARGNEREIAATEVTEMRKRLQAARESRDGEKIAFAEIDLAKAKLGAANKAGDERVIAAAKVEVAEAKLRGEVEVAEAKLGEANKAGDERVIAAAKVKVAEAKLRGEVEVAEAKLREEVEVAKAKQRGEVEVAEAKLGAANKAGDERVIAAAKVKVADERVIAAAKVKVAEAKLRGEVEVAEAKLGEANKAGDERKIAAAKVKVAEAKQRGEVEVAEAKLREEVEVAKAKLGGEVEVAEAKLGAANKAGDERKIAAAKVKVAEAKQRGEVEVAEAKQRGEVEVAEAKQRGEVEVAKAKLGAANKAGDEREIEAAIV</sequence>
<feature type="compositionally biased region" description="Basic and acidic residues" evidence="2">
    <location>
        <begin position="483"/>
        <end position="492"/>
    </location>
</feature>
<keyword evidence="5" id="KW-1185">Reference proteome</keyword>
<evidence type="ECO:0000313" key="5">
    <source>
        <dbReference type="Proteomes" id="UP000011087"/>
    </source>
</evidence>
<accession>L1I764</accession>
<evidence type="ECO:0000256" key="2">
    <source>
        <dbReference type="SAM" id="MobiDB-lite"/>
    </source>
</evidence>